<comment type="catalytic activity">
    <reaction evidence="1">
        <text>a 4-O-methyl-thymidine in DNA + L-cysteinyl-[protein] = a thymidine in DNA + S-methyl-L-cysteinyl-[protein]</text>
        <dbReference type="Rhea" id="RHEA:53428"/>
        <dbReference type="Rhea" id="RHEA-COMP:10131"/>
        <dbReference type="Rhea" id="RHEA-COMP:10132"/>
        <dbReference type="Rhea" id="RHEA-COMP:13555"/>
        <dbReference type="Rhea" id="RHEA-COMP:13556"/>
        <dbReference type="ChEBI" id="CHEBI:29950"/>
        <dbReference type="ChEBI" id="CHEBI:82612"/>
        <dbReference type="ChEBI" id="CHEBI:137386"/>
        <dbReference type="ChEBI" id="CHEBI:137387"/>
        <dbReference type="EC" id="2.1.1.63"/>
    </reaction>
</comment>
<dbReference type="Pfam" id="PF01035">
    <property type="entry name" value="DNA_binding_1"/>
    <property type="match status" value="1"/>
</dbReference>
<dbReference type="GO" id="GO:0003908">
    <property type="term" value="F:methylated-DNA-[protein]-cysteine S-methyltransferase activity"/>
    <property type="evidence" value="ECO:0007669"/>
    <property type="project" value="UniProtKB-EC"/>
</dbReference>
<sequence length="419" mass="46554">MARKIPCGKVTTYKGLCQLLGAGSPRSVGSALRRNPFAPFVPCHRIIASDLSLGGFFGEWGTEDKMEGACYRKARMLAQEGVYFTKAGKLEDKESMQWDYATSGSAHAPFDPNSFPKNSVKCKTINREKNEVKDIEIKYVEVNPLAPKTIIMVHGWPGLWSNWVHQIMEFQDTYHIIAPDHRGFGSSTHPEDVESSGTMGDLVGDLACVLENAGVDSAICLGHDWGAQVCWEAARSRPDLIEAVAAAVVPIDPIPFMTKEEEDYLVEQYSIQGFAYTLQFYTHGNRHAAWEFAHTQGNYTISQPALAIYPTHDPVADWSVAAALLGSANFLPNLTVEVSIPDPLPQSKVGLHMTSKLLEFPQTVPAAHWVQLEKPAEFNAALRRWLDTLPNHQRSREEEETIMKVVEAETAQTRLTDEL</sequence>
<evidence type="ECO:0000256" key="7">
    <source>
        <dbReference type="ARBA" id="ARBA00022801"/>
    </source>
</evidence>
<dbReference type="OrthoDB" id="408373at2759"/>
<evidence type="ECO:0000256" key="2">
    <source>
        <dbReference type="ARBA" id="ARBA00008711"/>
    </source>
</evidence>
<comment type="similarity">
    <text evidence="2">Belongs to the MGMT family.</text>
</comment>
<evidence type="ECO:0000256" key="12">
    <source>
        <dbReference type="ARBA" id="ARBA00049348"/>
    </source>
</evidence>
<keyword evidence="8" id="KW-0234">DNA repair</keyword>
<dbReference type="Gene3D" id="1.10.10.10">
    <property type="entry name" value="Winged helix-like DNA-binding domain superfamily/Winged helix DNA-binding domain"/>
    <property type="match status" value="1"/>
</dbReference>
<dbReference type="Gene3D" id="3.40.50.1820">
    <property type="entry name" value="alpha/beta hydrolase"/>
    <property type="match status" value="2"/>
</dbReference>
<dbReference type="PROSITE" id="PS00374">
    <property type="entry name" value="MGMT"/>
    <property type="match status" value="1"/>
</dbReference>
<dbReference type="InterPro" id="IPR029058">
    <property type="entry name" value="AB_hydrolase_fold"/>
</dbReference>
<dbReference type="InterPro" id="IPR014048">
    <property type="entry name" value="MethylDNA_cys_MeTrfase_DNA-bd"/>
</dbReference>
<evidence type="ECO:0000313" key="15">
    <source>
        <dbReference type="EMBL" id="THH05928.1"/>
    </source>
</evidence>
<feature type="domain" description="Methylated-DNA-[protein]-cysteine S-methyltransferase DNA binding" evidence="14">
    <location>
        <begin position="2"/>
        <end position="82"/>
    </location>
</feature>
<dbReference type="GO" id="GO:0032259">
    <property type="term" value="P:methylation"/>
    <property type="evidence" value="ECO:0007669"/>
    <property type="project" value="UniProtKB-KW"/>
</dbReference>
<evidence type="ECO:0000256" key="3">
    <source>
        <dbReference type="ARBA" id="ARBA00015377"/>
    </source>
</evidence>
<reference evidence="15 16" key="1">
    <citation type="submission" date="2019-02" db="EMBL/GenBank/DDBJ databases">
        <title>Genome sequencing of the rare red list fungi Phellinidium pouzarii.</title>
        <authorList>
            <person name="Buettner E."/>
            <person name="Kellner H."/>
        </authorList>
    </citation>
    <scope>NUCLEOTIDE SEQUENCE [LARGE SCALE GENOMIC DNA]</scope>
    <source>
        <strain evidence="15 16">DSM 108285</strain>
    </source>
</reference>
<evidence type="ECO:0000256" key="10">
    <source>
        <dbReference type="ARBA" id="ARBA00031621"/>
    </source>
</evidence>
<proteinExistence type="inferred from homology"/>
<keyword evidence="6" id="KW-0227">DNA damage</keyword>
<protein>
    <recommendedName>
        <fullName evidence="3">Methylated-DNA--protein-cysteine methyltransferase</fullName>
    </recommendedName>
    <alternativeName>
        <fullName evidence="9">6-O-methylguanine-DNA methyltransferase</fullName>
    </alternativeName>
    <alternativeName>
        <fullName evidence="10">O-6-methylguanine-DNA-alkyltransferase</fullName>
    </alternativeName>
</protein>
<evidence type="ECO:0000259" key="14">
    <source>
        <dbReference type="Pfam" id="PF01035"/>
    </source>
</evidence>
<evidence type="ECO:0000256" key="4">
    <source>
        <dbReference type="ARBA" id="ARBA00022603"/>
    </source>
</evidence>
<dbReference type="CDD" id="cd06445">
    <property type="entry name" value="ATase"/>
    <property type="match status" value="1"/>
</dbReference>
<evidence type="ECO:0000259" key="13">
    <source>
        <dbReference type="Pfam" id="PF00561"/>
    </source>
</evidence>
<dbReference type="InterPro" id="IPR036217">
    <property type="entry name" value="MethylDNA_cys_MeTrfase_DNAb"/>
</dbReference>
<dbReference type="SUPFAM" id="SSF46767">
    <property type="entry name" value="Methylated DNA-protein cysteine methyltransferase, C-terminal domain"/>
    <property type="match status" value="1"/>
</dbReference>
<dbReference type="AlphaFoldDB" id="A0A4S4L5B9"/>
<comment type="similarity">
    <text evidence="11">Belongs to the AB hydrolase superfamily. Epoxide hydrolase family.</text>
</comment>
<gene>
    <name evidence="15" type="ORF">EW145_g4439</name>
</gene>
<evidence type="ECO:0000313" key="16">
    <source>
        <dbReference type="Proteomes" id="UP000308199"/>
    </source>
</evidence>
<keyword evidence="7" id="KW-0378">Hydrolase</keyword>
<evidence type="ECO:0000256" key="8">
    <source>
        <dbReference type="ARBA" id="ARBA00023204"/>
    </source>
</evidence>
<keyword evidence="16" id="KW-1185">Reference proteome</keyword>
<accession>A0A4S4L5B9</accession>
<dbReference type="GO" id="GO:0016787">
    <property type="term" value="F:hydrolase activity"/>
    <property type="evidence" value="ECO:0007669"/>
    <property type="project" value="UniProtKB-KW"/>
</dbReference>
<comment type="catalytic activity">
    <reaction evidence="12">
        <text>a 6-O-methyl-2'-deoxyguanosine in DNA + L-cysteinyl-[protein] = S-methyl-L-cysteinyl-[protein] + a 2'-deoxyguanosine in DNA</text>
        <dbReference type="Rhea" id="RHEA:24000"/>
        <dbReference type="Rhea" id="RHEA-COMP:10131"/>
        <dbReference type="Rhea" id="RHEA-COMP:10132"/>
        <dbReference type="Rhea" id="RHEA-COMP:11367"/>
        <dbReference type="Rhea" id="RHEA-COMP:11368"/>
        <dbReference type="ChEBI" id="CHEBI:29950"/>
        <dbReference type="ChEBI" id="CHEBI:82612"/>
        <dbReference type="ChEBI" id="CHEBI:85445"/>
        <dbReference type="ChEBI" id="CHEBI:85448"/>
        <dbReference type="EC" id="2.1.1.63"/>
    </reaction>
</comment>
<keyword evidence="5" id="KW-0808">Transferase</keyword>
<dbReference type="InterPro" id="IPR036388">
    <property type="entry name" value="WH-like_DNA-bd_sf"/>
</dbReference>
<dbReference type="PANTHER" id="PTHR43329">
    <property type="entry name" value="EPOXIDE HYDROLASE"/>
    <property type="match status" value="1"/>
</dbReference>
<keyword evidence="4" id="KW-0489">Methyltransferase</keyword>
<dbReference type="Proteomes" id="UP000308199">
    <property type="component" value="Unassembled WGS sequence"/>
</dbReference>
<evidence type="ECO:0000256" key="5">
    <source>
        <dbReference type="ARBA" id="ARBA00022679"/>
    </source>
</evidence>
<dbReference type="InterPro" id="IPR000073">
    <property type="entry name" value="AB_hydrolase_1"/>
</dbReference>
<dbReference type="PRINTS" id="PR00412">
    <property type="entry name" value="EPOXHYDRLASE"/>
</dbReference>
<evidence type="ECO:0000256" key="6">
    <source>
        <dbReference type="ARBA" id="ARBA00022763"/>
    </source>
</evidence>
<dbReference type="NCBIfam" id="TIGR00589">
    <property type="entry name" value="ogt"/>
    <property type="match status" value="1"/>
</dbReference>
<feature type="domain" description="AB hydrolase-1" evidence="13">
    <location>
        <begin position="149"/>
        <end position="253"/>
    </location>
</feature>
<dbReference type="InterPro" id="IPR001497">
    <property type="entry name" value="MethylDNA_cys_MeTrfase_AS"/>
</dbReference>
<dbReference type="Pfam" id="PF00561">
    <property type="entry name" value="Abhydrolase_1"/>
    <property type="match status" value="1"/>
</dbReference>
<evidence type="ECO:0000256" key="9">
    <source>
        <dbReference type="ARBA" id="ARBA00030795"/>
    </source>
</evidence>
<dbReference type="SUPFAM" id="SSF53474">
    <property type="entry name" value="alpha/beta-Hydrolases"/>
    <property type="match status" value="1"/>
</dbReference>
<organism evidence="15 16">
    <name type="scientific">Phellinidium pouzarii</name>
    <dbReference type="NCBI Taxonomy" id="167371"/>
    <lineage>
        <taxon>Eukaryota</taxon>
        <taxon>Fungi</taxon>
        <taxon>Dikarya</taxon>
        <taxon>Basidiomycota</taxon>
        <taxon>Agaricomycotina</taxon>
        <taxon>Agaricomycetes</taxon>
        <taxon>Hymenochaetales</taxon>
        <taxon>Hymenochaetaceae</taxon>
        <taxon>Phellinidium</taxon>
    </lineage>
</organism>
<dbReference type="EMBL" id="SGPK01000227">
    <property type="protein sequence ID" value="THH05928.1"/>
    <property type="molecule type" value="Genomic_DNA"/>
</dbReference>
<evidence type="ECO:0000256" key="1">
    <source>
        <dbReference type="ARBA" id="ARBA00001286"/>
    </source>
</evidence>
<evidence type="ECO:0000256" key="11">
    <source>
        <dbReference type="ARBA" id="ARBA00038334"/>
    </source>
</evidence>
<dbReference type="InterPro" id="IPR000639">
    <property type="entry name" value="Epox_hydrolase-like"/>
</dbReference>
<name>A0A4S4L5B9_9AGAM</name>
<dbReference type="GO" id="GO:0006281">
    <property type="term" value="P:DNA repair"/>
    <property type="evidence" value="ECO:0007669"/>
    <property type="project" value="UniProtKB-KW"/>
</dbReference>
<comment type="caution">
    <text evidence="15">The sequence shown here is derived from an EMBL/GenBank/DDBJ whole genome shotgun (WGS) entry which is preliminary data.</text>
</comment>